<dbReference type="GeneTree" id="ENSGT00940000160378"/>
<dbReference type="Proteomes" id="UP000008672">
    <property type="component" value="Unassembled WGS sequence"/>
</dbReference>
<dbReference type="CDD" id="cd00070">
    <property type="entry name" value="GLECT"/>
    <property type="match status" value="1"/>
</dbReference>
<dbReference type="InterPro" id="IPR001079">
    <property type="entry name" value="Galectin_CRD"/>
</dbReference>
<keyword evidence="2" id="KW-0677">Repeat</keyword>
<evidence type="ECO:0000259" key="4">
    <source>
        <dbReference type="PROSITE" id="PS51304"/>
    </source>
</evidence>
<dbReference type="SUPFAM" id="SSF49899">
    <property type="entry name" value="Concanavalin A-like lectins/glucanases"/>
    <property type="match status" value="1"/>
</dbReference>
<dbReference type="Ensembl" id="ENSLACT00000004974.1">
    <property type="protein sequence ID" value="ENSLACP00000004930.1"/>
    <property type="gene ID" value="ENSLACG00000004385.1"/>
</dbReference>
<dbReference type="AlphaFoldDB" id="H3A5K9"/>
<accession>H3A5K9</accession>
<dbReference type="GO" id="GO:0030246">
    <property type="term" value="F:carbohydrate binding"/>
    <property type="evidence" value="ECO:0007669"/>
    <property type="project" value="UniProtKB-UniRule"/>
</dbReference>
<evidence type="ECO:0000256" key="1">
    <source>
        <dbReference type="ARBA" id="ARBA00022734"/>
    </source>
</evidence>
<evidence type="ECO:0000313" key="5">
    <source>
        <dbReference type="Ensembl" id="ENSLACP00000004930.1"/>
    </source>
</evidence>
<dbReference type="HOGENOM" id="CLU_037794_2_1_1"/>
<dbReference type="InterPro" id="IPR044156">
    <property type="entry name" value="Galectin-like"/>
</dbReference>
<dbReference type="EMBL" id="AFYH01174391">
    <property type="status" value="NOT_ANNOTATED_CDS"/>
    <property type="molecule type" value="Genomic_DNA"/>
</dbReference>
<dbReference type="PANTHER" id="PTHR11346:SF32">
    <property type="entry name" value="GALECTIN-4"/>
    <property type="match status" value="1"/>
</dbReference>
<organism evidence="5 6">
    <name type="scientific">Latimeria chalumnae</name>
    <name type="common">Coelacanth</name>
    <dbReference type="NCBI Taxonomy" id="7897"/>
    <lineage>
        <taxon>Eukaryota</taxon>
        <taxon>Metazoa</taxon>
        <taxon>Chordata</taxon>
        <taxon>Craniata</taxon>
        <taxon>Vertebrata</taxon>
        <taxon>Euteleostomi</taxon>
        <taxon>Coelacanthiformes</taxon>
        <taxon>Coelacanthidae</taxon>
        <taxon>Latimeria</taxon>
    </lineage>
</organism>
<keyword evidence="1 3" id="KW-0430">Lectin</keyword>
<dbReference type="FunFam" id="2.60.120.200:FF:000124">
    <property type="entry name" value="Galectin-4"/>
    <property type="match status" value="1"/>
</dbReference>
<dbReference type="InterPro" id="IPR013320">
    <property type="entry name" value="ConA-like_dom_sf"/>
</dbReference>
<feature type="domain" description="Galectin" evidence="4">
    <location>
        <begin position="4"/>
        <end position="133"/>
    </location>
</feature>
<dbReference type="Gene3D" id="2.60.120.200">
    <property type="match status" value="1"/>
</dbReference>
<dbReference type="Pfam" id="PF00337">
    <property type="entry name" value="Gal-bind_lectin"/>
    <property type="match status" value="1"/>
</dbReference>
<evidence type="ECO:0000256" key="2">
    <source>
        <dbReference type="ARBA" id="ARBA00022737"/>
    </source>
</evidence>
<evidence type="ECO:0000313" key="6">
    <source>
        <dbReference type="Proteomes" id="UP000008672"/>
    </source>
</evidence>
<name>H3A5K9_LATCH</name>
<dbReference type="SMART" id="SM00276">
    <property type="entry name" value="GLECT"/>
    <property type="match status" value="1"/>
</dbReference>
<dbReference type="EMBL" id="AFYH01174390">
    <property type="status" value="NOT_ANNOTATED_CDS"/>
    <property type="molecule type" value="Genomic_DNA"/>
</dbReference>
<dbReference type="OMA" id="ETHSYNA"/>
<reference evidence="5" key="2">
    <citation type="submission" date="2025-08" db="UniProtKB">
        <authorList>
            <consortium name="Ensembl"/>
        </authorList>
    </citation>
    <scope>IDENTIFICATION</scope>
</reference>
<sequence length="133" mass="15395">PVPYEENIPGGLYPKWTVTLRGYIPEWAQGFDINLQKSSSGELALHISIRLHDRTVVRNSHLKGGWGEEERGLPMNPFQRGQYFDMLIRCGNDRFKVFVNGRHLFNYNHRFRPVEEVDTLGIPGDIVLINVQF</sequence>
<reference evidence="6" key="1">
    <citation type="submission" date="2011-08" db="EMBL/GenBank/DDBJ databases">
        <title>The draft genome of Latimeria chalumnae.</title>
        <authorList>
            <person name="Di Palma F."/>
            <person name="Alfoldi J."/>
            <person name="Johnson J."/>
            <person name="Berlin A."/>
            <person name="Gnerre S."/>
            <person name="Jaffe D."/>
            <person name="MacCallum I."/>
            <person name="Young S."/>
            <person name="Walker B.J."/>
            <person name="Lander E."/>
            <person name="Lindblad-Toh K."/>
        </authorList>
    </citation>
    <scope>NUCLEOTIDE SEQUENCE [LARGE SCALE GENOMIC DNA]</scope>
    <source>
        <strain evidence="6">Wild caught</strain>
    </source>
</reference>
<dbReference type="FunCoup" id="H3A5K9">
    <property type="interactions" value="351"/>
</dbReference>
<dbReference type="SMART" id="SM00908">
    <property type="entry name" value="Gal-bind_lectin"/>
    <property type="match status" value="1"/>
</dbReference>
<evidence type="ECO:0000256" key="3">
    <source>
        <dbReference type="RuleBase" id="RU102079"/>
    </source>
</evidence>
<keyword evidence="6" id="KW-1185">Reference proteome</keyword>
<reference evidence="5" key="3">
    <citation type="submission" date="2025-09" db="UniProtKB">
        <authorList>
            <consortium name="Ensembl"/>
        </authorList>
    </citation>
    <scope>IDENTIFICATION</scope>
</reference>
<proteinExistence type="predicted"/>
<dbReference type="eggNOG" id="KOG3587">
    <property type="taxonomic scope" value="Eukaryota"/>
</dbReference>
<dbReference type="PANTHER" id="PTHR11346">
    <property type="entry name" value="GALECTIN"/>
    <property type="match status" value="1"/>
</dbReference>
<protein>
    <recommendedName>
        <fullName evidence="3">Galectin</fullName>
    </recommendedName>
</protein>
<dbReference type="InParanoid" id="H3A5K9"/>
<dbReference type="PROSITE" id="PS51304">
    <property type="entry name" value="GALECTIN"/>
    <property type="match status" value="1"/>
</dbReference>